<protein>
    <submittedName>
        <fullName evidence="2">Uncharacterized protein</fullName>
    </submittedName>
</protein>
<gene>
    <name evidence="2" type="ORF">GCM10010226_37260</name>
</gene>
<feature type="compositionally biased region" description="Gly residues" evidence="1">
    <location>
        <begin position="1"/>
        <end position="14"/>
    </location>
</feature>
<reference evidence="2" key="2">
    <citation type="submission" date="2020-09" db="EMBL/GenBank/DDBJ databases">
        <authorList>
            <person name="Sun Q."/>
            <person name="Ohkuma M."/>
        </authorList>
    </citation>
    <scope>NUCLEOTIDE SEQUENCE</scope>
    <source>
        <strain evidence="2">JCM 4125</strain>
    </source>
</reference>
<dbReference type="Proteomes" id="UP000646776">
    <property type="component" value="Unassembled WGS sequence"/>
</dbReference>
<proteinExistence type="predicted"/>
<accession>A0A918HEV5</accession>
<evidence type="ECO:0000313" key="3">
    <source>
        <dbReference type="Proteomes" id="UP000646776"/>
    </source>
</evidence>
<evidence type="ECO:0000256" key="1">
    <source>
        <dbReference type="SAM" id="MobiDB-lite"/>
    </source>
</evidence>
<keyword evidence="3" id="KW-1185">Reference proteome</keyword>
<feature type="region of interest" description="Disordered" evidence="1">
    <location>
        <begin position="45"/>
        <end position="73"/>
    </location>
</feature>
<name>A0A918HEV5_9ACTN</name>
<feature type="region of interest" description="Disordered" evidence="1">
    <location>
        <begin position="1"/>
        <end position="28"/>
    </location>
</feature>
<organism evidence="2 3">
    <name type="scientific">Streptomyces phaeofaciens</name>
    <dbReference type="NCBI Taxonomy" id="68254"/>
    <lineage>
        <taxon>Bacteria</taxon>
        <taxon>Bacillati</taxon>
        <taxon>Actinomycetota</taxon>
        <taxon>Actinomycetes</taxon>
        <taxon>Kitasatosporales</taxon>
        <taxon>Streptomycetaceae</taxon>
        <taxon>Streptomyces</taxon>
    </lineage>
</organism>
<dbReference type="AlphaFoldDB" id="A0A918HEV5"/>
<sequence>MARGACGPGSGSGTATGPRIQISGPRGASVVPMTRPLLVVVAPAGRPLTPDAPPGRAAREPGVDPWNEAVTSW</sequence>
<dbReference type="EMBL" id="BMSA01000010">
    <property type="protein sequence ID" value="GGT56600.1"/>
    <property type="molecule type" value="Genomic_DNA"/>
</dbReference>
<evidence type="ECO:0000313" key="2">
    <source>
        <dbReference type="EMBL" id="GGT56600.1"/>
    </source>
</evidence>
<comment type="caution">
    <text evidence="2">The sequence shown here is derived from an EMBL/GenBank/DDBJ whole genome shotgun (WGS) entry which is preliminary data.</text>
</comment>
<reference evidence="2" key="1">
    <citation type="journal article" date="2014" name="Int. J. Syst. Evol. Microbiol.">
        <title>Complete genome sequence of Corynebacterium casei LMG S-19264T (=DSM 44701T), isolated from a smear-ripened cheese.</title>
        <authorList>
            <consortium name="US DOE Joint Genome Institute (JGI-PGF)"/>
            <person name="Walter F."/>
            <person name="Albersmeier A."/>
            <person name="Kalinowski J."/>
            <person name="Ruckert C."/>
        </authorList>
    </citation>
    <scope>NUCLEOTIDE SEQUENCE</scope>
    <source>
        <strain evidence="2">JCM 4125</strain>
    </source>
</reference>